<dbReference type="PANTHER" id="PTHR10133">
    <property type="entry name" value="DNA POLYMERASE I"/>
    <property type="match status" value="1"/>
</dbReference>
<dbReference type="InterPro" id="IPR040940">
    <property type="entry name" value="DNA_pol_P_Exo"/>
</dbReference>
<evidence type="ECO:0000256" key="1">
    <source>
        <dbReference type="ARBA" id="ARBA00004186"/>
    </source>
</evidence>
<evidence type="ECO:0000256" key="4">
    <source>
        <dbReference type="ARBA" id="ARBA00012417"/>
    </source>
</evidence>
<evidence type="ECO:0000256" key="17">
    <source>
        <dbReference type="ARBA" id="ARBA00023212"/>
    </source>
</evidence>
<evidence type="ECO:0000313" key="24">
    <source>
        <dbReference type="Proteomes" id="UP000579812"/>
    </source>
</evidence>
<comment type="similarity">
    <text evidence="3">Belongs to the HAUS3 family.</text>
</comment>
<protein>
    <recommendedName>
        <fullName evidence="4">DNA-directed DNA polymerase</fullName>
        <ecNumber evidence="4">2.7.7.7</ecNumber>
    </recommendedName>
</protein>
<dbReference type="Proteomes" id="UP000579812">
    <property type="component" value="Unassembled WGS sequence"/>
</dbReference>
<evidence type="ECO:0000256" key="7">
    <source>
        <dbReference type="ARBA" id="ARBA00022679"/>
    </source>
</evidence>
<evidence type="ECO:0000256" key="19">
    <source>
        <dbReference type="ARBA" id="ARBA00049244"/>
    </source>
</evidence>
<feature type="compositionally biased region" description="Polar residues" evidence="21">
    <location>
        <begin position="969"/>
        <end position="984"/>
    </location>
</feature>
<dbReference type="GO" id="GO:0005819">
    <property type="term" value="C:spindle"/>
    <property type="evidence" value="ECO:0007669"/>
    <property type="project" value="UniProtKB-SubCell"/>
</dbReference>
<keyword evidence="11" id="KW-0227">DNA damage</keyword>
<evidence type="ECO:0000256" key="18">
    <source>
        <dbReference type="ARBA" id="ARBA00023306"/>
    </source>
</evidence>
<evidence type="ECO:0000259" key="22">
    <source>
        <dbReference type="SMART" id="SM00482"/>
    </source>
</evidence>
<dbReference type="CDD" id="cd08638">
    <property type="entry name" value="DNA_pol_A_theta"/>
    <property type="match status" value="1"/>
</dbReference>
<dbReference type="Pfam" id="PF00476">
    <property type="entry name" value="DNA_pol_A"/>
    <property type="match status" value="1"/>
</dbReference>
<keyword evidence="8" id="KW-0548">Nucleotidyltransferase</keyword>
<evidence type="ECO:0000256" key="8">
    <source>
        <dbReference type="ARBA" id="ARBA00022695"/>
    </source>
</evidence>
<keyword evidence="6" id="KW-0132">Cell division</keyword>
<dbReference type="EMBL" id="JAAMOB010000007">
    <property type="protein sequence ID" value="KAF4111296.1"/>
    <property type="molecule type" value="Genomic_DNA"/>
</dbReference>
<evidence type="ECO:0000256" key="14">
    <source>
        <dbReference type="ARBA" id="ARBA00023054"/>
    </source>
</evidence>
<dbReference type="GO" id="GO:0051225">
    <property type="term" value="P:spindle assembly"/>
    <property type="evidence" value="ECO:0007669"/>
    <property type="project" value="InterPro"/>
</dbReference>
<gene>
    <name evidence="23" type="ORF">G5714_008327</name>
</gene>
<dbReference type="PANTHER" id="PTHR10133:SF27">
    <property type="entry name" value="DNA POLYMERASE NU"/>
    <property type="match status" value="1"/>
</dbReference>
<feature type="compositionally biased region" description="Polar residues" evidence="21">
    <location>
        <begin position="1077"/>
        <end position="1094"/>
    </location>
</feature>
<feature type="region of interest" description="Disordered" evidence="21">
    <location>
        <begin position="923"/>
        <end position="1010"/>
    </location>
</feature>
<dbReference type="GO" id="GO:0051301">
    <property type="term" value="P:cell division"/>
    <property type="evidence" value="ECO:0007669"/>
    <property type="project" value="UniProtKB-KW"/>
</dbReference>
<dbReference type="GO" id="GO:0003677">
    <property type="term" value="F:DNA binding"/>
    <property type="evidence" value="ECO:0007669"/>
    <property type="project" value="UniProtKB-KW"/>
</dbReference>
<evidence type="ECO:0000313" key="23">
    <source>
        <dbReference type="EMBL" id="KAF4111296.1"/>
    </source>
</evidence>
<dbReference type="FunFam" id="1.10.150.20:FF:000002">
    <property type="entry name" value="DNA polymerase I"/>
    <property type="match status" value="1"/>
</dbReference>
<organism evidence="23 24">
    <name type="scientific">Onychostoma macrolepis</name>
    <dbReference type="NCBI Taxonomy" id="369639"/>
    <lineage>
        <taxon>Eukaryota</taxon>
        <taxon>Metazoa</taxon>
        <taxon>Chordata</taxon>
        <taxon>Craniata</taxon>
        <taxon>Vertebrata</taxon>
        <taxon>Euteleostomi</taxon>
        <taxon>Actinopterygii</taxon>
        <taxon>Neopterygii</taxon>
        <taxon>Teleostei</taxon>
        <taxon>Ostariophysi</taxon>
        <taxon>Cypriniformes</taxon>
        <taxon>Cyprinidae</taxon>
        <taxon>Acrossocheilinae</taxon>
        <taxon>Onychostoma</taxon>
    </lineage>
</organism>
<dbReference type="InterPro" id="IPR032733">
    <property type="entry name" value="HAUS3_N"/>
</dbReference>
<evidence type="ECO:0000256" key="11">
    <source>
        <dbReference type="ARBA" id="ARBA00022763"/>
    </source>
</evidence>
<dbReference type="GO" id="GO:0070652">
    <property type="term" value="C:HAUS complex"/>
    <property type="evidence" value="ECO:0007669"/>
    <property type="project" value="InterPro"/>
</dbReference>
<comment type="caution">
    <text evidence="23">The sequence shown here is derived from an EMBL/GenBank/DDBJ whole genome shotgun (WGS) entry which is preliminary data.</text>
</comment>
<evidence type="ECO:0000256" key="3">
    <source>
        <dbReference type="ARBA" id="ARBA00009645"/>
    </source>
</evidence>
<feature type="region of interest" description="Disordered" evidence="21">
    <location>
        <begin position="1039"/>
        <end position="1123"/>
    </location>
</feature>
<accession>A0A7J6CVF6</accession>
<dbReference type="EC" id="2.7.7.7" evidence="4"/>
<keyword evidence="16" id="KW-0234">DNA repair</keyword>
<dbReference type="SMART" id="SM00482">
    <property type="entry name" value="POLAc"/>
    <property type="match status" value="1"/>
</dbReference>
<dbReference type="Pfam" id="PF14932">
    <property type="entry name" value="HAUS-augmin3"/>
    <property type="match status" value="1"/>
</dbReference>
<keyword evidence="5" id="KW-0963">Cytoplasm</keyword>
<sequence>MLDGAQFVETLSRLGYPRASMLKGSEFDWLFDTAPDNLHLLRVVCNCLNRSNVLTPEELQAYTALQESGKPILDEATLGELLKTCLPVDGGVVSQGGSAMGGEGNVTVEDLETELQALRKEKQLKQRRLNKLQMLATNWGANSSASQAVLQEGGNTVKDANSALAAENAYTNSAVENLSKETNKLAGFFQTDTNSVRSEDGTAPQLVPQPRTPVLISQLSLEPFLQQQEQFTKVLTSYTQRQFFQGISDMMETSTSNHCQLTNLSCCSENKEEEDEGLVELRKKEMAQLQWAYIVAQYQLVKERAKEHGDKAAKQWLIQRLNSSTESLCYSQASGLEPDLRSEILSIQSEIQSLMLDPVRSALRDCARLLNIPVVRGDLALQLARQNYYTSRQTEVRDQLLHQKAFFEFVRLAQDAELLMGKRVMKQLDEILKRLKGAAEASAQRENILTQPHLTQVPYLGSNAKQQVITSKDTAFSRLLQMLELGKAPTEKEDPFQTYSRLETAAFKLQEDLVTVQEALDGARREQAYAGARLESDRDALNQVVCSDIVQPLLRPQELTVVLDELEVKQKALYTSLQDIVGDLKAKRGRLERSATLRRERELQTRRAANEMESYLCSSLNAAPLSAAAQSVIAALRVQYVHRTDRGRASVSGRGFGLSQQQGRDDRNQDLFAGKNRTLDSNDLVEDSNHFKLKDVTSNERFALYCAGDIIKPNVQPYIPVAQGEDSLHMFHLNSIESPRARPGIMTEAEIHRLTFRKRSWIQPASPSEKDPVGCDQHEAPPAKKFSFGQLTSPINNCHPASGEKEKRIDIVDKQQRTGQIEPFWSCRSGLTAKDSSESVFEDTSKEARADQAVFVQVQHSNHMPNVEKPTSKSEDLESSHYWQNSRNSELSLPVESCVHAEICGSVSVLECVQDTPVRSGEILDSVEEKEDSGSERRAITKSRTNSPQPDENKFLPVRERDGKVESTVPPTSDGVQHSIQPHSQAGEMKSFPKHKWEPPGPSQEAPKIISSQELSKKTLRALRFPSQLFHKAKVKASKLLKPKLSQPNIKRQRHPLRPQKELKSQGCNKPNHSKSPKLSNPSLTGSKRSNEMPSETDRKEDGTTATTRGAFSLTSDPRVCDTGSLSQEERECLLEEAGKVKAFVVTMVYQDGTIQLDPEQKLCPSVCGLLVLLKRELDSEGPHDRPPERVLYLRLEQAPAWAQQDYAQKQDVFTREMIMQMMCDTKTFVCFKAKELLRTSLKHFSKDLSWKQVLGCHVMDPQIAAWLLDPADSASCFQTLLSKHYSHSVTSTSLQPVLGQAKVTQVISNLSLLYNLMVELHNKLQTQGLWQLYSGIEQKMIPILAVMESYKMHVDKEAMKNTSELLGSKLKQLEQEAHQAAGQKFLVSSSAQLRLILFEKLRLHELCENKKLPKTIKKQQSTSETALLQLQKLHPLPKIILEYRQIHKNKTAFVDGILSCMSKTFISSTWNQTSTVSGRLSAKHPNFQALPKQPLQISKEQYIKGKISDMVTVHPRAMFIPREGWTFLSADFCQVELRLLAHLSADPQLLRIFQNTEADAFTMLAAQWKGVSEDRISLEDREHAKRIVYSVVYGAGRERLSSILGVSAEEASRFQDTFLQTYREVPSFIQHTIQHCHKHGFVKSIMGRRRSLPHIHSADWSLRNQAERQAVNFVLQGSAADLAKMAMIKICSQVASASYTTRLVAQIHDELLFEVEFSQLKQFAVLVKKTMESLQHIENLGVNLSVPLKVSLSTGPSWGSLCDMNLPCTTTATSL</sequence>
<keyword evidence="7" id="KW-0808">Transferase</keyword>
<keyword evidence="12" id="KW-0498">Mitosis</keyword>
<comment type="similarity">
    <text evidence="2">Belongs to the DNA polymerase type-A family.</text>
</comment>
<dbReference type="PRINTS" id="PR02089">
    <property type="entry name" value="HAUSAUGMINL3"/>
</dbReference>
<dbReference type="Gene3D" id="3.30.70.370">
    <property type="match status" value="1"/>
</dbReference>
<dbReference type="Gene3D" id="3.30.420.10">
    <property type="entry name" value="Ribonuclease H-like superfamily/Ribonuclease H"/>
    <property type="match status" value="1"/>
</dbReference>
<comment type="catalytic activity">
    <reaction evidence="19">
        <text>DNA(n) + a 2'-deoxyribonucleoside 5'-triphosphate = DNA(n+1) + diphosphate</text>
        <dbReference type="Rhea" id="RHEA:22508"/>
        <dbReference type="Rhea" id="RHEA-COMP:17339"/>
        <dbReference type="Rhea" id="RHEA-COMP:17340"/>
        <dbReference type="ChEBI" id="CHEBI:33019"/>
        <dbReference type="ChEBI" id="CHEBI:61560"/>
        <dbReference type="ChEBI" id="CHEBI:173112"/>
        <dbReference type="EC" id="2.7.7.7"/>
    </reaction>
</comment>
<reference evidence="23 24" key="1">
    <citation type="submission" date="2020-04" db="EMBL/GenBank/DDBJ databases">
        <title>Chromosome-level genome assembly of a cyprinid fish Onychostoma macrolepis by integration of Nanopore Sequencing, Bionano and Hi-C technology.</title>
        <authorList>
            <person name="Wang D."/>
        </authorList>
    </citation>
    <scope>NUCLEOTIDE SEQUENCE [LARGE SCALE GENOMIC DNA]</scope>
    <source>
        <strain evidence="23">SWU-2019</strain>
        <tissue evidence="23">Muscle</tissue>
    </source>
</reference>
<evidence type="ECO:0000256" key="15">
    <source>
        <dbReference type="ARBA" id="ARBA00023125"/>
    </source>
</evidence>
<feature type="domain" description="DNA-directed DNA polymerase family A palm" evidence="22">
    <location>
        <begin position="1517"/>
        <end position="1720"/>
    </location>
</feature>
<dbReference type="GO" id="GO:0006302">
    <property type="term" value="P:double-strand break repair"/>
    <property type="evidence" value="ECO:0007669"/>
    <property type="project" value="TreeGrafter"/>
</dbReference>
<keyword evidence="10" id="KW-0235">DNA replication</keyword>
<evidence type="ECO:0000256" key="10">
    <source>
        <dbReference type="ARBA" id="ARBA00022705"/>
    </source>
</evidence>
<evidence type="ECO:0000256" key="21">
    <source>
        <dbReference type="SAM" id="MobiDB-lite"/>
    </source>
</evidence>
<feature type="coiled-coil region" evidence="20">
    <location>
        <begin position="108"/>
        <end position="135"/>
    </location>
</feature>
<proteinExistence type="inferred from homology"/>
<evidence type="ECO:0000256" key="12">
    <source>
        <dbReference type="ARBA" id="ARBA00022776"/>
    </source>
</evidence>
<dbReference type="SUPFAM" id="SSF56672">
    <property type="entry name" value="DNA/RNA polymerases"/>
    <property type="match status" value="1"/>
</dbReference>
<dbReference type="InterPro" id="IPR001098">
    <property type="entry name" value="DNA-dir_DNA_pol_A_palm_dom"/>
</dbReference>
<dbReference type="GO" id="GO:0003887">
    <property type="term" value="F:DNA-directed DNA polymerase activity"/>
    <property type="evidence" value="ECO:0007669"/>
    <property type="project" value="UniProtKB-KW"/>
</dbReference>
<dbReference type="InterPro" id="IPR043502">
    <property type="entry name" value="DNA/RNA_pol_sf"/>
</dbReference>
<keyword evidence="9" id="KW-0493">Microtubule</keyword>
<dbReference type="Gene3D" id="1.10.150.20">
    <property type="entry name" value="5' to 3' exonuclease, C-terminal subdomain"/>
    <property type="match status" value="1"/>
</dbReference>
<keyword evidence="17" id="KW-0206">Cytoskeleton</keyword>
<evidence type="ECO:0000256" key="9">
    <source>
        <dbReference type="ARBA" id="ARBA00022701"/>
    </source>
</evidence>
<keyword evidence="18" id="KW-0131">Cell cycle</keyword>
<dbReference type="GO" id="GO:0006261">
    <property type="term" value="P:DNA-templated DNA replication"/>
    <property type="evidence" value="ECO:0007669"/>
    <property type="project" value="InterPro"/>
</dbReference>
<dbReference type="Gene3D" id="1.20.1060.10">
    <property type="entry name" value="Taq DNA Polymerase, Chain T, domain 4"/>
    <property type="match status" value="1"/>
</dbReference>
<keyword evidence="15" id="KW-0238">DNA-binding</keyword>
<dbReference type="InterPro" id="IPR026206">
    <property type="entry name" value="HAUS3"/>
</dbReference>
<evidence type="ECO:0000256" key="20">
    <source>
        <dbReference type="SAM" id="Coils"/>
    </source>
</evidence>
<dbReference type="Pfam" id="PF18049">
    <property type="entry name" value="DNA_pol_P_Exo"/>
    <property type="match status" value="1"/>
</dbReference>
<comment type="subcellular location">
    <subcellularLocation>
        <location evidence="1">Cytoplasm</location>
        <location evidence="1">Cytoskeleton</location>
        <location evidence="1">Spindle</location>
    </subcellularLocation>
</comment>
<evidence type="ECO:0000256" key="16">
    <source>
        <dbReference type="ARBA" id="ARBA00023204"/>
    </source>
</evidence>
<evidence type="ECO:0000256" key="5">
    <source>
        <dbReference type="ARBA" id="ARBA00022490"/>
    </source>
</evidence>
<feature type="compositionally biased region" description="Polar residues" evidence="21">
    <location>
        <begin position="1104"/>
        <end position="1116"/>
    </location>
</feature>
<dbReference type="FunFam" id="1.20.1060.10:FF:000001">
    <property type="entry name" value="DNA polymerase I"/>
    <property type="match status" value="1"/>
</dbReference>
<evidence type="ECO:0000256" key="13">
    <source>
        <dbReference type="ARBA" id="ARBA00022932"/>
    </source>
</evidence>
<keyword evidence="24" id="KW-1185">Reference proteome</keyword>
<keyword evidence="13" id="KW-0239">DNA-directed DNA polymerase</keyword>
<keyword evidence="14 20" id="KW-0175">Coiled coil</keyword>
<dbReference type="GO" id="GO:0005874">
    <property type="term" value="C:microtubule"/>
    <property type="evidence" value="ECO:0007669"/>
    <property type="project" value="UniProtKB-KW"/>
</dbReference>
<evidence type="ECO:0000256" key="2">
    <source>
        <dbReference type="ARBA" id="ARBA00007705"/>
    </source>
</evidence>
<evidence type="ECO:0000256" key="6">
    <source>
        <dbReference type="ARBA" id="ARBA00022618"/>
    </source>
</evidence>
<name>A0A7J6CVF6_9TELE</name>
<dbReference type="InterPro" id="IPR002298">
    <property type="entry name" value="DNA_polymerase_A"/>
</dbReference>
<feature type="compositionally biased region" description="Basic and acidic residues" evidence="21">
    <location>
        <begin position="951"/>
        <end position="965"/>
    </location>
</feature>
<dbReference type="InterPro" id="IPR036397">
    <property type="entry name" value="RNaseH_sf"/>
</dbReference>